<name>A0AAV5BRS1_ELECO</name>
<proteinExistence type="predicted"/>
<reference evidence="1" key="2">
    <citation type="submission" date="2021-12" db="EMBL/GenBank/DDBJ databases">
        <title>Resequencing data analysis of finger millet.</title>
        <authorList>
            <person name="Hatakeyama M."/>
            <person name="Aluri S."/>
            <person name="Balachadran M.T."/>
            <person name="Sivarajan S.R."/>
            <person name="Poveda L."/>
            <person name="Shimizu-Inatsugi R."/>
            <person name="Schlapbach R."/>
            <person name="Sreeman S.M."/>
            <person name="Shimizu K.K."/>
        </authorList>
    </citation>
    <scope>NUCLEOTIDE SEQUENCE</scope>
</reference>
<keyword evidence="2" id="KW-1185">Reference proteome</keyword>
<dbReference type="InterPro" id="IPR036259">
    <property type="entry name" value="MFS_trans_sf"/>
</dbReference>
<comment type="caution">
    <text evidence="1">The sequence shown here is derived from an EMBL/GenBank/DDBJ whole genome shotgun (WGS) entry which is preliminary data.</text>
</comment>
<dbReference type="Gene3D" id="1.20.1250.20">
    <property type="entry name" value="MFS general substrate transporter like domains"/>
    <property type="match status" value="1"/>
</dbReference>
<evidence type="ECO:0000313" key="2">
    <source>
        <dbReference type="Proteomes" id="UP001054889"/>
    </source>
</evidence>
<organism evidence="1 2">
    <name type="scientific">Eleusine coracana subsp. coracana</name>
    <dbReference type="NCBI Taxonomy" id="191504"/>
    <lineage>
        <taxon>Eukaryota</taxon>
        <taxon>Viridiplantae</taxon>
        <taxon>Streptophyta</taxon>
        <taxon>Embryophyta</taxon>
        <taxon>Tracheophyta</taxon>
        <taxon>Spermatophyta</taxon>
        <taxon>Magnoliopsida</taxon>
        <taxon>Liliopsida</taxon>
        <taxon>Poales</taxon>
        <taxon>Poaceae</taxon>
        <taxon>PACMAD clade</taxon>
        <taxon>Chloridoideae</taxon>
        <taxon>Cynodonteae</taxon>
        <taxon>Eleusininae</taxon>
        <taxon>Eleusine</taxon>
    </lineage>
</organism>
<evidence type="ECO:0000313" key="1">
    <source>
        <dbReference type="EMBL" id="GJM88582.1"/>
    </source>
</evidence>
<protein>
    <submittedName>
        <fullName evidence="1">Uncharacterized protein</fullName>
    </submittedName>
</protein>
<accession>A0AAV5BRS1</accession>
<gene>
    <name evidence="1" type="primary">ga04660</name>
    <name evidence="1" type="ORF">PR202_ga04660</name>
</gene>
<dbReference type="AlphaFoldDB" id="A0AAV5BRS1"/>
<reference evidence="1" key="1">
    <citation type="journal article" date="2018" name="DNA Res.">
        <title>Multiple hybrid de novo genome assembly of finger millet, an orphan allotetraploid crop.</title>
        <authorList>
            <person name="Hatakeyama M."/>
            <person name="Aluri S."/>
            <person name="Balachadran M.T."/>
            <person name="Sivarajan S.R."/>
            <person name="Patrignani A."/>
            <person name="Gruter S."/>
            <person name="Poveda L."/>
            <person name="Shimizu-Inatsugi R."/>
            <person name="Baeten J."/>
            <person name="Francoijs K.J."/>
            <person name="Nataraja K.N."/>
            <person name="Reddy Y.A.N."/>
            <person name="Phadnis S."/>
            <person name="Ravikumar R.L."/>
            <person name="Schlapbach R."/>
            <person name="Sreeman S.M."/>
            <person name="Shimizu K.K."/>
        </authorList>
    </citation>
    <scope>NUCLEOTIDE SEQUENCE</scope>
</reference>
<dbReference type="Proteomes" id="UP001054889">
    <property type="component" value="Unassembled WGS sequence"/>
</dbReference>
<sequence>MAEDGSGEKKDVAVAKHAKRQGGFRTMPFILANDFCDRLATVGFGSNLISYLTLQLHLPLRGGSNIIQQLPRHGKPWTRSSALIADSSRGFGSGHHVRLP</sequence>
<dbReference type="EMBL" id="BQKI01000002">
    <property type="protein sequence ID" value="GJM88582.1"/>
    <property type="molecule type" value="Genomic_DNA"/>
</dbReference>